<evidence type="ECO:0000313" key="2">
    <source>
        <dbReference type="EMBL" id="MFB9737251.1"/>
    </source>
</evidence>
<proteinExistence type="predicted"/>
<feature type="compositionally biased region" description="Basic and acidic residues" evidence="1">
    <location>
        <begin position="1"/>
        <end position="11"/>
    </location>
</feature>
<comment type="caution">
    <text evidence="2">The sequence shown here is derived from an EMBL/GenBank/DDBJ whole genome shotgun (WGS) entry which is preliminary data.</text>
</comment>
<dbReference type="Gene3D" id="1.20.120.640">
    <property type="entry name" value="Anticodon-binding domain of a subclass of class I aminoacyl-tRNA synthetases"/>
    <property type="match status" value="1"/>
</dbReference>
<feature type="region of interest" description="Disordered" evidence="1">
    <location>
        <begin position="108"/>
        <end position="173"/>
    </location>
</feature>
<organism evidence="2 3">
    <name type="scientific">Streptomyces thermocoprophilus</name>
    <dbReference type="NCBI Taxonomy" id="78356"/>
    <lineage>
        <taxon>Bacteria</taxon>
        <taxon>Bacillati</taxon>
        <taxon>Actinomycetota</taxon>
        <taxon>Actinomycetes</taxon>
        <taxon>Kitasatosporales</taxon>
        <taxon>Streptomycetaceae</taxon>
        <taxon>Streptomyces</taxon>
    </lineage>
</organism>
<keyword evidence="3" id="KW-1185">Reference proteome</keyword>
<accession>A0ABV5VHI5</accession>
<dbReference type="RefSeq" id="WP_385859388.1">
    <property type="nucleotide sequence ID" value="NZ_JBHMAR010000024.1"/>
</dbReference>
<feature type="region of interest" description="Disordered" evidence="1">
    <location>
        <begin position="1"/>
        <end position="29"/>
    </location>
</feature>
<protein>
    <recommendedName>
        <fullName evidence="4">Cysteinyl-tRNA synthetase</fullName>
    </recommendedName>
</protein>
<evidence type="ECO:0000256" key="1">
    <source>
        <dbReference type="SAM" id="MobiDB-lite"/>
    </source>
</evidence>
<evidence type="ECO:0000313" key="3">
    <source>
        <dbReference type="Proteomes" id="UP001589703"/>
    </source>
</evidence>
<evidence type="ECO:0008006" key="4">
    <source>
        <dbReference type="Google" id="ProtNLM"/>
    </source>
</evidence>
<reference evidence="2 3" key="1">
    <citation type="submission" date="2024-09" db="EMBL/GenBank/DDBJ databases">
        <authorList>
            <person name="Sun Q."/>
            <person name="Mori K."/>
        </authorList>
    </citation>
    <scope>NUCLEOTIDE SEQUENCE [LARGE SCALE GENOMIC DNA]</scope>
    <source>
        <strain evidence="2 3">JCM 10918</strain>
    </source>
</reference>
<sequence length="293" mass="29739">MLRITDDRTGRPVEAAPARRGLTRIEAHTPGRDPGALRVLLVADLLVRALELGGTPVCALLDAGQGREELRAAAAALGMRPLEDGHAATAGLGEAQIVHVAQDPDAAPPGVLLRVGPVAPPSDAEGTGPGGESDAVGPVRSVPGGEGDGPGPVPTAADAGDGDPGYGASATGAALPPGADPAVVRLALLSVPRTAPARLDEAALTAAGETLARWRRAVAGWARSPSRPIPDDVRARLRAAWEDDLDLPAVLAVLRAVEEAEPGDPPEGARFETFVHADRLLGLELARDVGTPA</sequence>
<dbReference type="Proteomes" id="UP001589703">
    <property type="component" value="Unassembled WGS sequence"/>
</dbReference>
<dbReference type="EMBL" id="JBHMAR010000024">
    <property type="protein sequence ID" value="MFB9737251.1"/>
    <property type="molecule type" value="Genomic_DNA"/>
</dbReference>
<name>A0ABV5VHI5_9ACTN</name>
<gene>
    <name evidence="2" type="ORF">ACFFRO_19270</name>
</gene>